<reference evidence="5 6" key="1">
    <citation type="journal article" date="2020" name="Nat. Food">
        <title>A phased Vanilla planifolia genome enables genetic improvement of flavour and production.</title>
        <authorList>
            <person name="Hasing T."/>
            <person name="Tang H."/>
            <person name="Brym M."/>
            <person name="Khazi F."/>
            <person name="Huang T."/>
            <person name="Chambers A.H."/>
        </authorList>
    </citation>
    <scope>NUCLEOTIDE SEQUENCE [LARGE SCALE GENOMIC DNA]</scope>
    <source>
        <tissue evidence="5">Leaf</tissue>
    </source>
</reference>
<protein>
    <recommendedName>
        <fullName evidence="4">Disease resistance R13L4/SHOC-2-like LRR domain-containing protein</fullName>
    </recommendedName>
</protein>
<dbReference type="SUPFAM" id="SSF52058">
    <property type="entry name" value="L domain-like"/>
    <property type="match status" value="1"/>
</dbReference>
<dbReference type="InterPro" id="IPR055414">
    <property type="entry name" value="LRR_R13L4/SHOC2-like"/>
</dbReference>
<dbReference type="SMART" id="SM00369">
    <property type="entry name" value="LRR_TYP"/>
    <property type="match status" value="3"/>
</dbReference>
<dbReference type="AlphaFoldDB" id="A0A835PDF7"/>
<dbReference type="GO" id="GO:0005737">
    <property type="term" value="C:cytoplasm"/>
    <property type="evidence" value="ECO:0007669"/>
    <property type="project" value="TreeGrafter"/>
</dbReference>
<evidence type="ECO:0000256" key="3">
    <source>
        <dbReference type="ARBA" id="ARBA00023786"/>
    </source>
</evidence>
<dbReference type="Gene3D" id="3.80.10.10">
    <property type="entry name" value="Ribonuclease Inhibitor"/>
    <property type="match status" value="1"/>
</dbReference>
<evidence type="ECO:0000259" key="4">
    <source>
        <dbReference type="Pfam" id="PF23598"/>
    </source>
</evidence>
<dbReference type="InterPro" id="IPR003591">
    <property type="entry name" value="Leu-rich_rpt_typical-subtyp"/>
</dbReference>
<keyword evidence="6" id="KW-1185">Reference proteome</keyword>
<organism evidence="5 6">
    <name type="scientific">Vanilla planifolia</name>
    <name type="common">Vanilla</name>
    <dbReference type="NCBI Taxonomy" id="51239"/>
    <lineage>
        <taxon>Eukaryota</taxon>
        <taxon>Viridiplantae</taxon>
        <taxon>Streptophyta</taxon>
        <taxon>Embryophyta</taxon>
        <taxon>Tracheophyta</taxon>
        <taxon>Spermatophyta</taxon>
        <taxon>Magnoliopsida</taxon>
        <taxon>Liliopsida</taxon>
        <taxon>Asparagales</taxon>
        <taxon>Orchidaceae</taxon>
        <taxon>Vanilloideae</taxon>
        <taxon>Vanilleae</taxon>
        <taxon>Vanilla</taxon>
    </lineage>
</organism>
<gene>
    <name evidence="5" type="ORF">HPP92_027112</name>
</gene>
<comment type="caution">
    <text evidence="5">The sequence shown here is derived from an EMBL/GenBank/DDBJ whole genome shotgun (WGS) entry which is preliminary data.</text>
</comment>
<proteinExistence type="inferred from homology"/>
<dbReference type="Pfam" id="PF23598">
    <property type="entry name" value="LRR_14"/>
    <property type="match status" value="1"/>
</dbReference>
<dbReference type="InterPro" id="IPR050216">
    <property type="entry name" value="LRR_domain-containing"/>
</dbReference>
<sequence length="161" mass="18181">MEVHGNRGVERFQAQAEIPLDIGKLINMQRLVLANNMIHSLPSTIGSLRSLKILTLDENRMAILPDELGFLSRLERLSVSGNLLTCLPDTIGKLNNLPQNLLKCCQALQNLSLHGNVITMDQLQQMEGFEEFEQRRRKKFDKQINSNVLMNSKGLDEGLDL</sequence>
<comment type="similarity">
    <text evidence="3">Belongs to the SHOC2 family.</text>
</comment>
<accession>A0A835PDF7</accession>
<evidence type="ECO:0000256" key="1">
    <source>
        <dbReference type="ARBA" id="ARBA00022614"/>
    </source>
</evidence>
<dbReference type="Proteomes" id="UP000636800">
    <property type="component" value="Unassembled WGS sequence"/>
</dbReference>
<evidence type="ECO:0000313" key="5">
    <source>
        <dbReference type="EMBL" id="KAG0449999.1"/>
    </source>
</evidence>
<evidence type="ECO:0000256" key="2">
    <source>
        <dbReference type="ARBA" id="ARBA00022737"/>
    </source>
</evidence>
<evidence type="ECO:0000313" key="6">
    <source>
        <dbReference type="Proteomes" id="UP000636800"/>
    </source>
</evidence>
<name>A0A835PDF7_VANPL</name>
<dbReference type="EMBL" id="JADCNL010000142">
    <property type="protein sequence ID" value="KAG0449999.1"/>
    <property type="molecule type" value="Genomic_DNA"/>
</dbReference>
<dbReference type="PANTHER" id="PTHR48051:SF1">
    <property type="entry name" value="RAS SUPPRESSOR PROTEIN 1"/>
    <property type="match status" value="1"/>
</dbReference>
<feature type="domain" description="Disease resistance R13L4/SHOC-2-like LRR" evidence="4">
    <location>
        <begin position="21"/>
        <end position="131"/>
    </location>
</feature>
<keyword evidence="2" id="KW-0677">Repeat</keyword>
<keyword evidence="1" id="KW-0433">Leucine-rich repeat</keyword>
<dbReference type="InterPro" id="IPR032675">
    <property type="entry name" value="LRR_dom_sf"/>
</dbReference>
<dbReference type="PANTHER" id="PTHR48051">
    <property type="match status" value="1"/>
</dbReference>